<evidence type="ECO:0000256" key="2">
    <source>
        <dbReference type="SAM" id="MobiDB-lite"/>
    </source>
</evidence>
<organism evidence="3 4">
    <name type="scientific">Asterophora parasitica</name>
    <dbReference type="NCBI Taxonomy" id="117018"/>
    <lineage>
        <taxon>Eukaryota</taxon>
        <taxon>Fungi</taxon>
        <taxon>Dikarya</taxon>
        <taxon>Basidiomycota</taxon>
        <taxon>Agaricomycotina</taxon>
        <taxon>Agaricomycetes</taxon>
        <taxon>Agaricomycetidae</taxon>
        <taxon>Agaricales</taxon>
        <taxon>Tricholomatineae</taxon>
        <taxon>Lyophyllaceae</taxon>
        <taxon>Asterophora</taxon>
    </lineage>
</organism>
<gene>
    <name evidence="3" type="ORF">DXG03_004099</name>
</gene>
<feature type="region of interest" description="Disordered" evidence="2">
    <location>
        <begin position="307"/>
        <end position="354"/>
    </location>
</feature>
<sequence length="936" mass="102387">MIYDPAIPLPVSATITHAFQRCQNGARQGTLGAICGAWRFIVTDIINNGNRLCGIIGSTIISAFQRRQNGVTFGTSICRCWLSAYESIVGSSTAPTLTALTPLELATVITFLMVTNITPTPKREPSIALVEIPSKVHYNGRIAQELAVLSPAQRQEISDRLTTSLCEVLACLLVGNGQKIVPEEVASEGEATVIDATLEEIDSELEFALTVPLPEDDDNDDTDNHCEKTELVHPVVEPPKSKALADQSPEVDFDASISINETVASVVVDVELELILTTPLPEDDNSADDCEMVPETALVEAHKFDEPARCQSPNPASTVPPRDNTDKTVEPLPATVEPRARETEPTVTTTKSSTTVRKAKFKKIAFVQPSIALHGLGRWSDPKNRETTSAPSISGASRWELANSPYLWTNVVRQREQAAAEAMKQEEKMRKLEAGIQCAEKAAERIKRMIEEMRRGRSEVEKAAEVVIVNNASSKVEDGAENDGVLGLALLTPLSFEEEEDDVNPVQANVEELALADIADDEELALAINTPLPTDELERAPTVSTTSEDAFEQDEQTLAPTTLDDEQLTLALKVPLPTDDDELELEPNAERVPTIPASPEDDGDNDDLSLTIRTTLPIYDNELEPTNLESAPTTPATPEEDGDDVLSLAIRTPLPIDEDELEPVKPESAPTVAAIREEDLFKLPSVPTQLPAEDESLSLALSLPLPPDDEELELELLSVTLLNATTDDDDEFKLALSIPFPPDDVLEPAPSAPATLDLDLALGIPLPADVDMRIYNEIEHEGTEGPLKPSDFSWDDEDAEELPPLDVMFASPSTAVVAATNPTPQSVLHPETSRAIDGTPARSAETVDDWRAVSRQKEAKVQLERKAKDARENQRRLERDAKEAEESADREKRANRKAKAEQKKEKRLREKRGKYDEAMARITKEMERAKEDAKLA</sequence>
<proteinExistence type="predicted"/>
<evidence type="ECO:0000256" key="1">
    <source>
        <dbReference type="SAM" id="Coils"/>
    </source>
</evidence>
<feature type="coiled-coil region" evidence="1">
    <location>
        <begin position="415"/>
        <end position="463"/>
    </location>
</feature>
<protein>
    <submittedName>
        <fullName evidence="3">Uncharacterized protein</fullName>
    </submittedName>
</protein>
<feature type="region of interest" description="Disordered" evidence="2">
    <location>
        <begin position="821"/>
        <end position="936"/>
    </location>
</feature>
<name>A0A9P7G0Y2_9AGAR</name>
<feature type="compositionally biased region" description="Polar residues" evidence="2">
    <location>
        <begin position="627"/>
        <end position="636"/>
    </location>
</feature>
<keyword evidence="4" id="KW-1185">Reference proteome</keyword>
<accession>A0A9P7G0Y2</accession>
<feature type="region of interest" description="Disordered" evidence="2">
    <location>
        <begin position="538"/>
        <end position="642"/>
    </location>
</feature>
<dbReference type="AlphaFoldDB" id="A0A9P7G0Y2"/>
<evidence type="ECO:0000313" key="4">
    <source>
        <dbReference type="Proteomes" id="UP000775547"/>
    </source>
</evidence>
<feature type="compositionally biased region" description="Acidic residues" evidence="2">
    <location>
        <begin position="578"/>
        <end position="587"/>
    </location>
</feature>
<reference evidence="3" key="2">
    <citation type="submission" date="2021-10" db="EMBL/GenBank/DDBJ databases">
        <title>Phylogenomics reveals ancestral predisposition of the termite-cultivated fungus Termitomyces towards a domesticated lifestyle.</title>
        <authorList>
            <person name="Auxier B."/>
            <person name="Grum-Grzhimaylo A."/>
            <person name="Cardenas M.E."/>
            <person name="Lodge J.D."/>
            <person name="Laessoe T."/>
            <person name="Pedersen O."/>
            <person name="Smith M.E."/>
            <person name="Kuyper T.W."/>
            <person name="Franco-Molano E.A."/>
            <person name="Baroni T.J."/>
            <person name="Aanen D.K."/>
        </authorList>
    </citation>
    <scope>NUCLEOTIDE SEQUENCE</scope>
    <source>
        <strain evidence="3">AP01</strain>
        <tissue evidence="3">Mycelium</tissue>
    </source>
</reference>
<feature type="compositionally biased region" description="Basic and acidic residues" evidence="2">
    <location>
        <begin position="848"/>
        <end position="936"/>
    </location>
</feature>
<feature type="compositionally biased region" description="Low complexity" evidence="2">
    <location>
        <begin position="345"/>
        <end position="354"/>
    </location>
</feature>
<dbReference type="Proteomes" id="UP000775547">
    <property type="component" value="Unassembled WGS sequence"/>
</dbReference>
<comment type="caution">
    <text evidence="3">The sequence shown here is derived from an EMBL/GenBank/DDBJ whole genome shotgun (WGS) entry which is preliminary data.</text>
</comment>
<reference evidence="3" key="1">
    <citation type="submission" date="2020-07" db="EMBL/GenBank/DDBJ databases">
        <authorList>
            <person name="Nieuwenhuis M."/>
            <person name="Van De Peppel L.J.J."/>
        </authorList>
    </citation>
    <scope>NUCLEOTIDE SEQUENCE</scope>
    <source>
        <strain evidence="3">AP01</strain>
        <tissue evidence="3">Mycelium</tissue>
    </source>
</reference>
<evidence type="ECO:0000313" key="3">
    <source>
        <dbReference type="EMBL" id="KAG5641859.1"/>
    </source>
</evidence>
<dbReference type="EMBL" id="JABCKV010000241">
    <property type="protein sequence ID" value="KAG5641859.1"/>
    <property type="molecule type" value="Genomic_DNA"/>
</dbReference>
<keyword evidence="1" id="KW-0175">Coiled coil</keyword>